<evidence type="ECO:0000313" key="2">
    <source>
        <dbReference type="Proteomes" id="UP000269208"/>
    </source>
</evidence>
<dbReference type="Proteomes" id="UP000269208">
    <property type="component" value="Chromosome"/>
</dbReference>
<protein>
    <submittedName>
        <fullName evidence="1">Lipopolysaccharide core biosynthesis protein</fullName>
        <ecNumber evidence="1">2.-.-.-</ecNumber>
    </submittedName>
</protein>
<dbReference type="EC" id="2.-.-.-" evidence="1"/>
<accession>A0A3S4K4X7</accession>
<evidence type="ECO:0000313" key="1">
    <source>
        <dbReference type="EMBL" id="VEB52293.1"/>
    </source>
</evidence>
<reference evidence="1 2" key="1">
    <citation type="submission" date="2018-12" db="EMBL/GenBank/DDBJ databases">
        <authorList>
            <consortium name="Pathogen Informatics"/>
        </authorList>
    </citation>
    <scope>NUCLEOTIDE SEQUENCE [LARGE SCALE GENOMIC DNA]</scope>
    <source>
        <strain evidence="1 2">NCTC6754</strain>
    </source>
</reference>
<dbReference type="GO" id="GO:0016740">
    <property type="term" value="F:transferase activity"/>
    <property type="evidence" value="ECO:0007669"/>
    <property type="project" value="UniProtKB-KW"/>
</dbReference>
<organism evidence="1 2">
    <name type="scientific">Salmonella enterica I</name>
    <dbReference type="NCBI Taxonomy" id="59201"/>
    <lineage>
        <taxon>Bacteria</taxon>
        <taxon>Pseudomonadati</taxon>
        <taxon>Pseudomonadota</taxon>
        <taxon>Gammaproteobacteria</taxon>
        <taxon>Enterobacterales</taxon>
        <taxon>Enterobacteriaceae</taxon>
        <taxon>Salmonella</taxon>
    </lineage>
</organism>
<dbReference type="AlphaFoldDB" id="A0A3S4K4X7"/>
<proteinExistence type="predicted"/>
<dbReference type="EMBL" id="LR134190">
    <property type="protein sequence ID" value="VEB52293.1"/>
    <property type="molecule type" value="Genomic_DNA"/>
</dbReference>
<sequence>MPERHELDRNKKYLSVIPAEDVIAATEKMLPHEARAIDLDSLL</sequence>
<gene>
    <name evidence="1" type="primary">rfaQ_3</name>
    <name evidence="1" type="ORF">NCTC6754_02045</name>
</gene>
<keyword evidence="1" id="KW-0808">Transferase</keyword>
<name>A0A3S4K4X7_SALET</name>